<name>A0ABP9EBM2_9GAMM</name>
<evidence type="ECO:0000313" key="2">
    <source>
        <dbReference type="EMBL" id="GAA4874149.1"/>
    </source>
</evidence>
<dbReference type="Proteomes" id="UP001499988">
    <property type="component" value="Unassembled WGS sequence"/>
</dbReference>
<gene>
    <name evidence="2" type="ORF">GCM10023333_03780</name>
</gene>
<feature type="signal peptide" evidence="1">
    <location>
        <begin position="1"/>
        <end position="19"/>
    </location>
</feature>
<proteinExistence type="predicted"/>
<protein>
    <recommendedName>
        <fullName evidence="4">Phosphate-selective porin O and P</fullName>
    </recommendedName>
</protein>
<dbReference type="EMBL" id="BAABJZ010000006">
    <property type="protein sequence ID" value="GAA4874149.1"/>
    <property type="molecule type" value="Genomic_DNA"/>
</dbReference>
<sequence length="384" mass="44199">MRRWTGLALFMFLAAPTLAKLDGTVYLSQGLTYNDGGHLFAQPGDMSFRFHEASINANWRVSSQWRLAGQMLYRQAGNIADSNTDIDYLFAEYRFPVWSGNVAAAAGRNKMDMGFYNASRDSLFSRPSILLPQSIYQEFGRDAALRNDGLKFSGAHFIGEQSLSWNATYGLMALNDSFADIFLGFHQGVEFDDTESLLLTLGWEYRTWLQLKASYIDTGFSVDDPRPMRDATYDIERWIVGLRGEYQRWQWSAEYGEMQVDGELTEVGFPFENTSQGGYVQTRYYLLDQLSVLARYDLYWGNKDDKGGDRFEPRGEPNWQAWSRASSLGLSWQFFDDWQLSAEWHRMDGTAVYPGSMANLSGQERISNLYMLQLAYRWNWALFH</sequence>
<keyword evidence="3" id="KW-1185">Reference proteome</keyword>
<keyword evidence="1" id="KW-0732">Signal</keyword>
<reference evidence="3" key="1">
    <citation type="journal article" date="2019" name="Int. J. Syst. Evol. Microbiol.">
        <title>The Global Catalogue of Microorganisms (GCM) 10K type strain sequencing project: providing services to taxonomists for standard genome sequencing and annotation.</title>
        <authorList>
            <consortium name="The Broad Institute Genomics Platform"/>
            <consortium name="The Broad Institute Genome Sequencing Center for Infectious Disease"/>
            <person name="Wu L."/>
            <person name="Ma J."/>
        </authorList>
    </citation>
    <scope>NUCLEOTIDE SEQUENCE [LARGE SCALE GENOMIC DNA]</scope>
    <source>
        <strain evidence="3">JCM 18401</strain>
    </source>
</reference>
<dbReference type="RefSeq" id="WP_345332815.1">
    <property type="nucleotide sequence ID" value="NZ_BAABJZ010000006.1"/>
</dbReference>
<accession>A0ABP9EBM2</accession>
<feature type="chain" id="PRO_5045668290" description="Phosphate-selective porin O and P" evidence="1">
    <location>
        <begin position="20"/>
        <end position="384"/>
    </location>
</feature>
<comment type="caution">
    <text evidence="2">The sequence shown here is derived from an EMBL/GenBank/DDBJ whole genome shotgun (WGS) entry which is preliminary data.</text>
</comment>
<evidence type="ECO:0000256" key="1">
    <source>
        <dbReference type="SAM" id="SignalP"/>
    </source>
</evidence>
<evidence type="ECO:0008006" key="4">
    <source>
        <dbReference type="Google" id="ProtNLM"/>
    </source>
</evidence>
<dbReference type="SUPFAM" id="SSF56935">
    <property type="entry name" value="Porins"/>
    <property type="match status" value="1"/>
</dbReference>
<organism evidence="2 3">
    <name type="scientific">Ferrimonas pelagia</name>
    <dbReference type="NCBI Taxonomy" id="1177826"/>
    <lineage>
        <taxon>Bacteria</taxon>
        <taxon>Pseudomonadati</taxon>
        <taxon>Pseudomonadota</taxon>
        <taxon>Gammaproteobacteria</taxon>
        <taxon>Alteromonadales</taxon>
        <taxon>Ferrimonadaceae</taxon>
        <taxon>Ferrimonas</taxon>
    </lineage>
</organism>
<evidence type="ECO:0000313" key="3">
    <source>
        <dbReference type="Proteomes" id="UP001499988"/>
    </source>
</evidence>